<dbReference type="AlphaFoldDB" id="A0A0G0JH81"/>
<dbReference type="EMBL" id="LBTH01000008">
    <property type="protein sequence ID" value="KKQ36109.1"/>
    <property type="molecule type" value="Genomic_DNA"/>
</dbReference>
<reference evidence="1 2" key="1">
    <citation type="journal article" date="2015" name="Nature">
        <title>rRNA introns, odd ribosomes, and small enigmatic genomes across a large radiation of phyla.</title>
        <authorList>
            <person name="Brown C.T."/>
            <person name="Hug L.A."/>
            <person name="Thomas B.C."/>
            <person name="Sharon I."/>
            <person name="Castelle C.J."/>
            <person name="Singh A."/>
            <person name="Wilkins M.J."/>
            <person name="Williams K.H."/>
            <person name="Banfield J.F."/>
        </authorList>
    </citation>
    <scope>NUCLEOTIDE SEQUENCE [LARGE SCALE GENOMIC DNA]</scope>
</reference>
<comment type="caution">
    <text evidence="1">The sequence shown here is derived from an EMBL/GenBank/DDBJ whole genome shotgun (WGS) entry which is preliminary data.</text>
</comment>
<evidence type="ECO:0000313" key="2">
    <source>
        <dbReference type="Proteomes" id="UP000034852"/>
    </source>
</evidence>
<name>A0A0G0JH81_9BACT</name>
<proteinExistence type="predicted"/>
<dbReference type="Proteomes" id="UP000034852">
    <property type="component" value="Unassembled WGS sequence"/>
</dbReference>
<organism evidence="1 2">
    <name type="scientific">candidate division WS6 bacterium GW2011_GWA2_37_6</name>
    <dbReference type="NCBI Taxonomy" id="1619087"/>
    <lineage>
        <taxon>Bacteria</taxon>
        <taxon>Candidatus Dojkabacteria</taxon>
    </lineage>
</organism>
<gene>
    <name evidence="1" type="ORF">US52_C0008G0008</name>
</gene>
<evidence type="ECO:0000313" key="1">
    <source>
        <dbReference type="EMBL" id="KKQ36109.1"/>
    </source>
</evidence>
<sequence length="168" mass="18881">MLTTTAETPLHFTNLGLDYGQFRDFLVPSAEEPHDFEDARELYLFLNGLVWQNVLRGQQLGSAINIQQSLDAALTDYANITFPNGLDQTHPRKLSHFGNSGLSEEQLMRYTDFVSLASIPGNTVDEYELLLREVWTQVTDRATLNAAKHLTTSLQSALIDRVILLLSN</sequence>
<accession>A0A0G0JH81</accession>
<protein>
    <submittedName>
        <fullName evidence="1">Uncharacterized protein</fullName>
    </submittedName>
</protein>